<reference evidence="11 12" key="1">
    <citation type="submission" date="2020-04" db="EMBL/GenBank/DDBJ databases">
        <title>Vibrio sp. SM6, a novel species isolated from seawater.</title>
        <authorList>
            <person name="Wang X."/>
        </authorList>
    </citation>
    <scope>NUCLEOTIDE SEQUENCE [LARGE SCALE GENOMIC DNA]</scope>
    <source>
        <strain evidence="11 12">SM6</strain>
    </source>
</reference>
<gene>
    <name evidence="11" type="ORF">HGP28_15580</name>
</gene>
<dbReference type="RefSeq" id="WP_168837396.1">
    <property type="nucleotide sequence ID" value="NZ_JABAIK010000018.1"/>
</dbReference>
<sequence>MKKISVIAAAVASTLMAGSAFAAEVDFHGYMRAGFGINGDGGSQLCYGNGGPTIFGHAVGRLGDECDNYAELAFNVNKVWEGKDGSSFNIHTLVAYGTHEASFDDKYSTDYRGNSFQSIGTDPDSPWKGERASFREAWVDYTMANGMRLWGGERYYGRKDLHIMDFYYVNNSGVGLGLENIDLGFAQLQAAVVQHKWKNPLVKNPEFDPANPPELGNPFDPGETNPYDPVEKTQAYSTANTIDLRLTGIQTNDKGNLELIAMVAKPSHTDAQKAQKNNPDENNYSDYGLDKTGMFLTAEHTQGFSMGFNKAVIQYATEGYAWAGFIGNHAGDAYNMETGQEGRKSLRLIDWGVLEAEKWNLGYALVYAQLLDDGNGSSKGKAMSAVVRPGYKWSETMSTIVEVGHFQDEYPWREKQDLTKFTIAQQWQAGDSFWARPAIRVFASKYTGDLALDQNDLMFGAQVEAWW</sequence>
<evidence type="ECO:0000256" key="8">
    <source>
        <dbReference type="ARBA" id="ARBA00023136"/>
    </source>
</evidence>
<evidence type="ECO:0000256" key="3">
    <source>
        <dbReference type="ARBA" id="ARBA00022448"/>
    </source>
</evidence>
<evidence type="ECO:0000256" key="4">
    <source>
        <dbReference type="ARBA" id="ARBA00022452"/>
    </source>
</evidence>
<dbReference type="SUPFAM" id="SSF56935">
    <property type="entry name" value="Porins"/>
    <property type="match status" value="1"/>
</dbReference>
<dbReference type="Gene3D" id="2.40.170.10">
    <property type="entry name" value="Porin, LamB type"/>
    <property type="match status" value="1"/>
</dbReference>
<dbReference type="EMBL" id="JABAIK010000018">
    <property type="protein sequence ID" value="NLS14301.1"/>
    <property type="molecule type" value="Genomic_DNA"/>
</dbReference>
<dbReference type="GO" id="GO:0006811">
    <property type="term" value="P:monoatomic ion transport"/>
    <property type="evidence" value="ECO:0007669"/>
    <property type="project" value="UniProtKB-KW"/>
</dbReference>
<keyword evidence="8" id="KW-0472">Membrane</keyword>
<evidence type="ECO:0000256" key="1">
    <source>
        <dbReference type="ARBA" id="ARBA00004571"/>
    </source>
</evidence>
<feature type="chain" id="PRO_5030951151" evidence="10">
    <location>
        <begin position="23"/>
        <end position="467"/>
    </location>
</feature>
<comment type="caution">
    <text evidence="11">The sequence shown here is derived from an EMBL/GenBank/DDBJ whole genome shotgun (WGS) entry which is preliminary data.</text>
</comment>
<proteinExistence type="inferred from homology"/>
<accession>A0A7X8TT23</accession>
<evidence type="ECO:0000256" key="2">
    <source>
        <dbReference type="ARBA" id="ARBA00007055"/>
    </source>
</evidence>
<comment type="subcellular location">
    <subcellularLocation>
        <location evidence="1">Cell outer membrane</location>
        <topology evidence="1">Multi-pass membrane protein</topology>
    </subcellularLocation>
</comment>
<dbReference type="InterPro" id="IPR003192">
    <property type="entry name" value="Porin_LamB"/>
</dbReference>
<dbReference type="AlphaFoldDB" id="A0A7X8TT23"/>
<keyword evidence="3" id="KW-0813">Transport</keyword>
<dbReference type="PANTHER" id="PTHR38762:SF1">
    <property type="entry name" value="CRYPTIC OUTER MEMBRANE PORIN BGLH-RELATED"/>
    <property type="match status" value="1"/>
</dbReference>
<evidence type="ECO:0000256" key="6">
    <source>
        <dbReference type="ARBA" id="ARBA00023065"/>
    </source>
</evidence>
<keyword evidence="12" id="KW-1185">Reference proteome</keyword>
<dbReference type="Pfam" id="PF02264">
    <property type="entry name" value="LamB"/>
    <property type="match status" value="1"/>
</dbReference>
<evidence type="ECO:0000313" key="12">
    <source>
        <dbReference type="Proteomes" id="UP000535589"/>
    </source>
</evidence>
<feature type="signal peptide" evidence="10">
    <location>
        <begin position="1"/>
        <end position="22"/>
    </location>
</feature>
<keyword evidence="9" id="KW-0998">Cell outer membrane</keyword>
<name>A0A7X8TT23_9VIBR</name>
<dbReference type="Proteomes" id="UP000535589">
    <property type="component" value="Unassembled WGS sequence"/>
</dbReference>
<dbReference type="PANTHER" id="PTHR38762">
    <property type="entry name" value="CRYPTIC OUTER MEMBRANE PORIN BGLH-RELATED"/>
    <property type="match status" value="1"/>
</dbReference>
<keyword evidence="10" id="KW-0732">Signal</keyword>
<evidence type="ECO:0000313" key="11">
    <source>
        <dbReference type="EMBL" id="NLS14301.1"/>
    </source>
</evidence>
<protein>
    <submittedName>
        <fullName evidence="11">Maltoporin</fullName>
    </submittedName>
</protein>
<dbReference type="InterPro" id="IPR050286">
    <property type="entry name" value="G_neg_Bact_CarbUptk_Porin"/>
</dbReference>
<dbReference type="GO" id="GO:0015288">
    <property type="term" value="F:porin activity"/>
    <property type="evidence" value="ECO:0007669"/>
    <property type="project" value="UniProtKB-KW"/>
</dbReference>
<keyword evidence="7" id="KW-0626">Porin</keyword>
<dbReference type="GO" id="GO:0046930">
    <property type="term" value="C:pore complex"/>
    <property type="evidence" value="ECO:0007669"/>
    <property type="project" value="UniProtKB-KW"/>
</dbReference>
<dbReference type="InterPro" id="IPR036998">
    <property type="entry name" value="Porin_LamB_sf"/>
</dbReference>
<keyword evidence="5" id="KW-0812">Transmembrane</keyword>
<comment type="similarity">
    <text evidence="2">Belongs to the porin LamB (TC 1.B.3) family.</text>
</comment>
<dbReference type="GO" id="GO:0009279">
    <property type="term" value="C:cell outer membrane"/>
    <property type="evidence" value="ECO:0007669"/>
    <property type="project" value="UniProtKB-SubCell"/>
</dbReference>
<evidence type="ECO:0000256" key="10">
    <source>
        <dbReference type="SAM" id="SignalP"/>
    </source>
</evidence>
<evidence type="ECO:0000256" key="5">
    <source>
        <dbReference type="ARBA" id="ARBA00022692"/>
    </source>
</evidence>
<keyword evidence="6" id="KW-0406">Ion transport</keyword>
<dbReference type="GO" id="GO:0015774">
    <property type="term" value="P:polysaccharide transport"/>
    <property type="evidence" value="ECO:0007669"/>
    <property type="project" value="TreeGrafter"/>
</dbReference>
<organism evidence="11 12">
    <name type="scientific">Vibrio agarilyticus</name>
    <dbReference type="NCBI Taxonomy" id="2726741"/>
    <lineage>
        <taxon>Bacteria</taxon>
        <taxon>Pseudomonadati</taxon>
        <taxon>Pseudomonadota</taxon>
        <taxon>Gammaproteobacteria</taxon>
        <taxon>Vibrionales</taxon>
        <taxon>Vibrionaceae</taxon>
        <taxon>Vibrio</taxon>
    </lineage>
</organism>
<evidence type="ECO:0000256" key="7">
    <source>
        <dbReference type="ARBA" id="ARBA00023114"/>
    </source>
</evidence>
<evidence type="ECO:0000256" key="9">
    <source>
        <dbReference type="ARBA" id="ARBA00023237"/>
    </source>
</evidence>
<dbReference type="GO" id="GO:0015144">
    <property type="term" value="F:carbohydrate transmembrane transporter activity"/>
    <property type="evidence" value="ECO:0007669"/>
    <property type="project" value="TreeGrafter"/>
</dbReference>
<keyword evidence="4" id="KW-1134">Transmembrane beta strand</keyword>